<dbReference type="SUPFAM" id="SSF50104">
    <property type="entry name" value="Translation proteins SH3-like domain"/>
    <property type="match status" value="1"/>
</dbReference>
<sequence length="198" mass="21740">MTGPSESAWFALLIAPRSLTRVEDYIQRVGYVSFMPRTKCMSKRPNRSRVRTTRRTQSAYVAVVVTAPLLPRYLFVQLPAVETPFGVFGTLQARIAGIQSFIGTGAGPLRIPDLAVERLKSREADGEFDATTRRGRRLVAKAASWMTPGAAVRIGTGPFAELDALLEELIGADRAKVSVSMFGQSTMVDTDIKHLLRV</sequence>
<comment type="caution">
    <text evidence="5">The sequence shown here is derived from an EMBL/GenBank/DDBJ whole genome shotgun (WGS) entry which is preliminary data.</text>
</comment>
<dbReference type="InterPro" id="IPR036735">
    <property type="entry name" value="NGN_dom_sf"/>
</dbReference>
<organism evidence="5 6">
    <name type="scientific">Lichenifustis flavocetrariae</name>
    <dbReference type="NCBI Taxonomy" id="2949735"/>
    <lineage>
        <taxon>Bacteria</taxon>
        <taxon>Pseudomonadati</taxon>
        <taxon>Pseudomonadota</taxon>
        <taxon>Alphaproteobacteria</taxon>
        <taxon>Hyphomicrobiales</taxon>
        <taxon>Lichenihabitantaceae</taxon>
        <taxon>Lichenifustis</taxon>
    </lineage>
</organism>
<evidence type="ECO:0000256" key="3">
    <source>
        <dbReference type="ARBA" id="ARBA00023163"/>
    </source>
</evidence>
<dbReference type="GO" id="GO:0006354">
    <property type="term" value="P:DNA-templated transcription elongation"/>
    <property type="evidence" value="ECO:0007669"/>
    <property type="project" value="InterPro"/>
</dbReference>
<dbReference type="InterPro" id="IPR043425">
    <property type="entry name" value="NusG-like"/>
</dbReference>
<feature type="domain" description="NusG-like N-terminal" evidence="4">
    <location>
        <begin position="8"/>
        <end position="119"/>
    </location>
</feature>
<evidence type="ECO:0000259" key="4">
    <source>
        <dbReference type="Pfam" id="PF02357"/>
    </source>
</evidence>
<dbReference type="EMBL" id="JAMOIM010000001">
    <property type="protein sequence ID" value="MCW6506972.1"/>
    <property type="molecule type" value="Genomic_DNA"/>
</dbReference>
<dbReference type="PANTHER" id="PTHR30265">
    <property type="entry name" value="RHO-INTERACTING TRANSCRIPTION TERMINATION FACTOR NUSG"/>
    <property type="match status" value="1"/>
</dbReference>
<keyword evidence="3" id="KW-0804">Transcription</keyword>
<gene>
    <name evidence="5" type="ORF">M8523_02930</name>
</gene>
<evidence type="ECO:0000313" key="5">
    <source>
        <dbReference type="EMBL" id="MCW6506972.1"/>
    </source>
</evidence>
<accession>A0AA41Z0B4</accession>
<dbReference type="AlphaFoldDB" id="A0AA41Z0B4"/>
<keyword evidence="2" id="KW-0805">Transcription regulation</keyword>
<dbReference type="InterPro" id="IPR008991">
    <property type="entry name" value="Translation_prot_SH3-like_sf"/>
</dbReference>
<evidence type="ECO:0000256" key="1">
    <source>
        <dbReference type="ARBA" id="ARBA00022814"/>
    </source>
</evidence>
<keyword evidence="1" id="KW-0889">Transcription antitermination</keyword>
<dbReference type="RefSeq" id="WP_282583307.1">
    <property type="nucleotide sequence ID" value="NZ_JAMOIM010000001.1"/>
</dbReference>
<name>A0AA41Z0B4_9HYPH</name>
<evidence type="ECO:0000256" key="2">
    <source>
        <dbReference type="ARBA" id="ARBA00023015"/>
    </source>
</evidence>
<dbReference type="Pfam" id="PF02357">
    <property type="entry name" value="NusG"/>
    <property type="match status" value="1"/>
</dbReference>
<dbReference type="PANTHER" id="PTHR30265:SF4">
    <property type="entry name" value="KOW MOTIF FAMILY PROTEIN, EXPRESSED"/>
    <property type="match status" value="1"/>
</dbReference>
<protein>
    <recommendedName>
        <fullName evidence="4">NusG-like N-terminal domain-containing protein</fullName>
    </recommendedName>
</protein>
<dbReference type="Gene3D" id="3.30.70.940">
    <property type="entry name" value="NusG, N-terminal domain"/>
    <property type="match status" value="1"/>
</dbReference>
<reference evidence="5" key="1">
    <citation type="submission" date="2022-05" db="EMBL/GenBank/DDBJ databases">
        <authorList>
            <person name="Pankratov T."/>
        </authorList>
    </citation>
    <scope>NUCLEOTIDE SEQUENCE</scope>
    <source>
        <strain evidence="5">BP6-180914</strain>
    </source>
</reference>
<dbReference type="SUPFAM" id="SSF82679">
    <property type="entry name" value="N-utilization substance G protein NusG, N-terminal domain"/>
    <property type="match status" value="1"/>
</dbReference>
<proteinExistence type="predicted"/>
<dbReference type="GO" id="GO:0031564">
    <property type="term" value="P:transcription antitermination"/>
    <property type="evidence" value="ECO:0007669"/>
    <property type="project" value="UniProtKB-KW"/>
</dbReference>
<dbReference type="InterPro" id="IPR006645">
    <property type="entry name" value="NGN-like_dom"/>
</dbReference>
<dbReference type="Proteomes" id="UP001165667">
    <property type="component" value="Unassembled WGS sequence"/>
</dbReference>
<evidence type="ECO:0000313" key="6">
    <source>
        <dbReference type="Proteomes" id="UP001165667"/>
    </source>
</evidence>
<keyword evidence="6" id="KW-1185">Reference proteome</keyword>